<dbReference type="AlphaFoldDB" id="A0A2W5WQ23"/>
<dbReference type="GO" id="GO:0005886">
    <property type="term" value="C:plasma membrane"/>
    <property type="evidence" value="ECO:0007669"/>
    <property type="project" value="UniProtKB-SubCell"/>
</dbReference>
<dbReference type="RefSeq" id="WP_111250346.1">
    <property type="nucleotide sequence ID" value="NZ_QKWH01000003.1"/>
</dbReference>
<evidence type="ECO:0000256" key="5">
    <source>
        <dbReference type="ARBA" id="ARBA00022989"/>
    </source>
</evidence>
<comment type="subcellular location">
    <subcellularLocation>
        <location evidence="1 7">Cell membrane</location>
        <topology evidence="1 7">Multi-pass membrane protein</topology>
    </subcellularLocation>
</comment>
<evidence type="ECO:0000313" key="10">
    <source>
        <dbReference type="Proteomes" id="UP000248783"/>
    </source>
</evidence>
<feature type="transmembrane region" description="Helical" evidence="7">
    <location>
        <begin position="137"/>
        <end position="155"/>
    </location>
</feature>
<dbReference type="Proteomes" id="UP000248783">
    <property type="component" value="Unassembled WGS sequence"/>
</dbReference>
<evidence type="ECO:0000256" key="3">
    <source>
        <dbReference type="ARBA" id="ARBA00022475"/>
    </source>
</evidence>
<evidence type="ECO:0000256" key="1">
    <source>
        <dbReference type="ARBA" id="ARBA00004651"/>
    </source>
</evidence>
<keyword evidence="5 7" id="KW-1133">Transmembrane helix</keyword>
<keyword evidence="6 7" id="KW-0472">Membrane</keyword>
<dbReference type="InterPro" id="IPR032816">
    <property type="entry name" value="VTT_dom"/>
</dbReference>
<reference evidence="9 10" key="1">
    <citation type="submission" date="2018-06" db="EMBL/GenBank/DDBJ databases">
        <title>Whole genome sequencing of a novel hydrocarbon degrading bacterial strain, PW21 isolated from oil contaminated produced water sample.</title>
        <authorList>
            <person name="Nagkirti P."/>
            <person name="Shaikh A."/>
            <person name="Gowdaman V."/>
            <person name="Engineer A.E."/>
            <person name="Dagar S."/>
            <person name="Dhakephalkar P.K."/>
        </authorList>
    </citation>
    <scope>NUCLEOTIDE SEQUENCE [LARGE SCALE GENOMIC DNA]</scope>
    <source>
        <strain evidence="9 10">PW21</strain>
    </source>
</reference>
<feature type="transmembrane region" description="Helical" evidence="7">
    <location>
        <begin position="73"/>
        <end position="95"/>
    </location>
</feature>
<dbReference type="EMBL" id="QKWH01000003">
    <property type="protein sequence ID" value="PZR53679.1"/>
    <property type="molecule type" value="Genomic_DNA"/>
</dbReference>
<feature type="transmembrane region" description="Helical" evidence="7">
    <location>
        <begin position="9"/>
        <end position="30"/>
    </location>
</feature>
<evidence type="ECO:0000259" key="8">
    <source>
        <dbReference type="Pfam" id="PF09335"/>
    </source>
</evidence>
<dbReference type="PANTHER" id="PTHR30353:SF15">
    <property type="entry name" value="INNER MEMBRANE PROTEIN YABI"/>
    <property type="match status" value="1"/>
</dbReference>
<dbReference type="PANTHER" id="PTHR30353">
    <property type="entry name" value="INNER MEMBRANE PROTEIN DEDA-RELATED"/>
    <property type="match status" value="1"/>
</dbReference>
<keyword evidence="3 7" id="KW-1003">Cell membrane</keyword>
<evidence type="ECO:0000256" key="7">
    <source>
        <dbReference type="RuleBase" id="RU367016"/>
    </source>
</evidence>
<dbReference type="InterPro" id="IPR032818">
    <property type="entry name" value="DedA-like"/>
</dbReference>
<name>A0A2W5WQ23_9MICO</name>
<gene>
    <name evidence="9" type="ORF">DNL40_05975</name>
</gene>
<feature type="transmembrane region" description="Helical" evidence="7">
    <location>
        <begin position="102"/>
        <end position="131"/>
    </location>
</feature>
<comment type="caution">
    <text evidence="9">The sequence shown here is derived from an EMBL/GenBank/DDBJ whole genome shotgun (WGS) entry which is preliminary data.</text>
</comment>
<feature type="domain" description="VTT" evidence="8">
    <location>
        <begin position="17"/>
        <end position="122"/>
    </location>
</feature>
<protein>
    <recommendedName>
        <fullName evidence="8">VTT domain-containing protein</fullName>
    </recommendedName>
</protein>
<sequence>MSAAAGHGVFAIEGVPFAVVYLAALGVVIVRAQATYWAGRGVARGTASTRVATVLASERAAAALDRVHRWGPVAVTLSFFTVGVQTAVNLGAGYLRMPFARYLLGMVPGCLAWAAIWTTVGTVAVNAALALAARSPVGLVVLLVAAGTLVWWLLARRAARRAEARAAHDPRRGV</sequence>
<evidence type="ECO:0000256" key="6">
    <source>
        <dbReference type="ARBA" id="ARBA00023136"/>
    </source>
</evidence>
<comment type="similarity">
    <text evidence="2 7">Belongs to the DedA family.</text>
</comment>
<organism evidence="9 10">
    <name type="scientific">Xylanimonas oleitrophica</name>
    <dbReference type="NCBI Taxonomy" id="2607479"/>
    <lineage>
        <taxon>Bacteria</taxon>
        <taxon>Bacillati</taxon>
        <taxon>Actinomycetota</taxon>
        <taxon>Actinomycetes</taxon>
        <taxon>Micrococcales</taxon>
        <taxon>Promicromonosporaceae</taxon>
        <taxon>Xylanimonas</taxon>
    </lineage>
</organism>
<keyword evidence="4 7" id="KW-0812">Transmembrane</keyword>
<keyword evidence="10" id="KW-1185">Reference proteome</keyword>
<evidence type="ECO:0000313" key="9">
    <source>
        <dbReference type="EMBL" id="PZR53679.1"/>
    </source>
</evidence>
<dbReference type="Pfam" id="PF09335">
    <property type="entry name" value="VTT_dom"/>
    <property type="match status" value="1"/>
</dbReference>
<evidence type="ECO:0000256" key="4">
    <source>
        <dbReference type="ARBA" id="ARBA00022692"/>
    </source>
</evidence>
<accession>A0A2W5WQ23</accession>
<proteinExistence type="inferred from homology"/>
<evidence type="ECO:0000256" key="2">
    <source>
        <dbReference type="ARBA" id="ARBA00010792"/>
    </source>
</evidence>